<dbReference type="Pfam" id="PF00762">
    <property type="entry name" value="Ferrochelatase"/>
    <property type="match status" value="2"/>
</dbReference>
<dbReference type="Pfam" id="PF02146">
    <property type="entry name" value="SIR2"/>
    <property type="match status" value="1"/>
</dbReference>
<keyword evidence="5 11" id="KW-0408">Iron</keyword>
<comment type="similarity">
    <text evidence="2">Belongs to the sirtuin family. Class I subfamily.</text>
</comment>
<feature type="binding site" evidence="10">
    <location>
        <position position="468"/>
    </location>
    <ligand>
        <name>Zn(2+)</name>
        <dbReference type="ChEBI" id="CHEBI:29105"/>
    </ligand>
</feature>
<evidence type="ECO:0000256" key="12">
    <source>
        <dbReference type="SAM" id="MobiDB-lite"/>
    </source>
</evidence>
<evidence type="ECO:0000313" key="15">
    <source>
        <dbReference type="Proteomes" id="UP000789706"/>
    </source>
</evidence>
<dbReference type="InterPro" id="IPR003000">
    <property type="entry name" value="Sirtuin"/>
</dbReference>
<dbReference type="GO" id="GO:0006783">
    <property type="term" value="P:heme biosynthetic process"/>
    <property type="evidence" value="ECO:0007669"/>
    <property type="project" value="UniProtKB-UniRule"/>
</dbReference>
<proteinExistence type="inferred from homology"/>
<dbReference type="InterPro" id="IPR033659">
    <property type="entry name" value="Ferrochelatase_N"/>
</dbReference>
<feature type="compositionally biased region" description="Basic residues" evidence="12">
    <location>
        <begin position="594"/>
        <end position="607"/>
    </location>
</feature>
<feature type="region of interest" description="Disordered" evidence="12">
    <location>
        <begin position="573"/>
        <end position="630"/>
    </location>
</feature>
<dbReference type="Gene3D" id="3.40.50.1400">
    <property type="match status" value="3"/>
</dbReference>
<evidence type="ECO:0000256" key="1">
    <source>
        <dbReference type="ARBA" id="ARBA00004943"/>
    </source>
</evidence>
<evidence type="ECO:0000256" key="11">
    <source>
        <dbReference type="RuleBase" id="RU000607"/>
    </source>
</evidence>
<dbReference type="InterPro" id="IPR001015">
    <property type="entry name" value="Ferrochelatase"/>
</dbReference>
<keyword evidence="7 11" id="KW-0350">Heme biosynthesis</keyword>
<dbReference type="GO" id="GO:0070403">
    <property type="term" value="F:NAD+ binding"/>
    <property type="evidence" value="ECO:0007669"/>
    <property type="project" value="InterPro"/>
</dbReference>
<comment type="function">
    <text evidence="11">Catalyzes the ferrous insertion into protoporphyrin IX.</text>
</comment>
<evidence type="ECO:0000256" key="3">
    <source>
        <dbReference type="ARBA" id="ARBA00007718"/>
    </source>
</evidence>
<dbReference type="InterPro" id="IPR019772">
    <property type="entry name" value="Ferrochelatase_AS"/>
</dbReference>
<comment type="pathway">
    <text evidence="1 11">Porphyrin-containing compound metabolism; protoheme biosynthesis; protoheme from protoporphyrin-IX: step 1/1.</text>
</comment>
<keyword evidence="8 11" id="KW-0456">Lyase</keyword>
<feature type="active site" description="Proton acceptor" evidence="10">
    <location>
        <position position="432"/>
    </location>
</feature>
<dbReference type="EMBL" id="CAJVPK010000157">
    <property type="protein sequence ID" value="CAG8462468.1"/>
    <property type="molecule type" value="Genomic_DNA"/>
</dbReference>
<dbReference type="NCBIfam" id="TIGR00109">
    <property type="entry name" value="hemH"/>
    <property type="match status" value="1"/>
</dbReference>
<dbReference type="GO" id="GO:0046872">
    <property type="term" value="F:metal ion binding"/>
    <property type="evidence" value="ECO:0007669"/>
    <property type="project" value="UniProtKB-KW"/>
</dbReference>
<evidence type="ECO:0000256" key="4">
    <source>
        <dbReference type="ARBA" id="ARBA00022679"/>
    </source>
</evidence>
<keyword evidence="4" id="KW-0808">Transferase</keyword>
<dbReference type="InterPro" id="IPR026590">
    <property type="entry name" value="Ssirtuin_cat_dom"/>
</dbReference>
<reference evidence="14" key="1">
    <citation type="submission" date="2021-06" db="EMBL/GenBank/DDBJ databases">
        <authorList>
            <person name="Kallberg Y."/>
            <person name="Tangrot J."/>
            <person name="Rosling A."/>
        </authorList>
    </citation>
    <scope>NUCLEOTIDE SEQUENCE</scope>
    <source>
        <strain evidence="14">AZ414A</strain>
    </source>
</reference>
<dbReference type="InterPro" id="IPR033644">
    <property type="entry name" value="Ferrochelatase_C"/>
</dbReference>
<keyword evidence="9 11" id="KW-0627">Porphyrin biosynthesis</keyword>
<feature type="compositionally biased region" description="Polar residues" evidence="12">
    <location>
        <begin position="621"/>
        <end position="630"/>
    </location>
</feature>
<name>A0A9N8YZB2_9GLOM</name>
<dbReference type="PANTHER" id="PTHR11108">
    <property type="entry name" value="FERROCHELATASE"/>
    <property type="match status" value="1"/>
</dbReference>
<dbReference type="PROSITE" id="PS50305">
    <property type="entry name" value="SIRTUIN"/>
    <property type="match status" value="1"/>
</dbReference>
<evidence type="ECO:0000256" key="5">
    <source>
        <dbReference type="ARBA" id="ARBA00023004"/>
    </source>
</evidence>
<dbReference type="AlphaFoldDB" id="A0A9N8YZB2"/>
<dbReference type="CDD" id="cd00419">
    <property type="entry name" value="Ferrochelatase_C"/>
    <property type="match status" value="1"/>
</dbReference>
<keyword evidence="11" id="KW-0999">Mitochondrion inner membrane</keyword>
<feature type="binding site" evidence="10">
    <location>
        <position position="443"/>
    </location>
    <ligand>
        <name>Zn(2+)</name>
        <dbReference type="ChEBI" id="CHEBI:29105"/>
    </ligand>
</feature>
<dbReference type="GO" id="GO:0004325">
    <property type="term" value="F:ferrochelatase activity"/>
    <property type="evidence" value="ECO:0007669"/>
    <property type="project" value="UniProtKB-UniRule"/>
</dbReference>
<evidence type="ECO:0000256" key="10">
    <source>
        <dbReference type="PROSITE-ProRule" id="PRU00236"/>
    </source>
</evidence>
<dbReference type="HAMAP" id="MF_00323">
    <property type="entry name" value="Ferrochelatase"/>
    <property type="match status" value="1"/>
</dbReference>
<dbReference type="GO" id="GO:0005743">
    <property type="term" value="C:mitochondrial inner membrane"/>
    <property type="evidence" value="ECO:0007669"/>
    <property type="project" value="UniProtKB-SubCell"/>
</dbReference>
<keyword evidence="10" id="KW-0479">Metal-binding</keyword>
<comment type="similarity">
    <text evidence="3 11">Belongs to the ferrochelatase family.</text>
</comment>
<keyword evidence="11" id="KW-0496">Mitochondrion</keyword>
<evidence type="ECO:0000313" key="14">
    <source>
        <dbReference type="EMBL" id="CAG8462468.1"/>
    </source>
</evidence>
<feature type="binding site" evidence="10">
    <location>
        <position position="440"/>
    </location>
    <ligand>
        <name>Zn(2+)</name>
        <dbReference type="ChEBI" id="CHEBI:29105"/>
    </ligand>
</feature>
<evidence type="ECO:0000256" key="6">
    <source>
        <dbReference type="ARBA" id="ARBA00023027"/>
    </source>
</evidence>
<organism evidence="14 15">
    <name type="scientific">Diversispora eburnea</name>
    <dbReference type="NCBI Taxonomy" id="1213867"/>
    <lineage>
        <taxon>Eukaryota</taxon>
        <taxon>Fungi</taxon>
        <taxon>Fungi incertae sedis</taxon>
        <taxon>Mucoromycota</taxon>
        <taxon>Glomeromycotina</taxon>
        <taxon>Glomeromycetes</taxon>
        <taxon>Diversisporales</taxon>
        <taxon>Diversisporaceae</taxon>
        <taxon>Diversispora</taxon>
    </lineage>
</organism>
<keyword evidence="10" id="KW-0862">Zinc</keyword>
<dbReference type="PANTHER" id="PTHR11108:SF1">
    <property type="entry name" value="FERROCHELATASE, MITOCHONDRIAL"/>
    <property type="match status" value="1"/>
</dbReference>
<dbReference type="GO" id="GO:0016740">
    <property type="term" value="F:transferase activity"/>
    <property type="evidence" value="ECO:0007669"/>
    <property type="project" value="UniProtKB-KW"/>
</dbReference>
<keyword evidence="11" id="KW-0472">Membrane</keyword>
<evidence type="ECO:0000256" key="7">
    <source>
        <dbReference type="ARBA" id="ARBA00023133"/>
    </source>
</evidence>
<protein>
    <recommendedName>
        <fullName evidence="11">Ferrochelatase</fullName>
        <ecNumber evidence="11">4.98.1.1</ecNumber>
    </recommendedName>
</protein>
<keyword evidence="6" id="KW-0520">NAD</keyword>
<dbReference type="CDD" id="cd03411">
    <property type="entry name" value="Ferrochelatase_N"/>
    <property type="match status" value="1"/>
</dbReference>
<keyword evidence="15" id="KW-1185">Reference proteome</keyword>
<feature type="domain" description="Deacetylase sirtuin-type" evidence="13">
    <location>
        <begin position="299"/>
        <end position="573"/>
    </location>
</feature>
<accession>A0A9N8YZB2</accession>
<dbReference type="InterPro" id="IPR029035">
    <property type="entry name" value="DHS-like_NAD/FAD-binding_dom"/>
</dbReference>
<evidence type="ECO:0000256" key="8">
    <source>
        <dbReference type="ARBA" id="ARBA00023239"/>
    </source>
</evidence>
<comment type="caution">
    <text evidence="14">The sequence shown here is derived from an EMBL/GenBank/DDBJ whole genome shotgun (WGS) entry which is preliminary data.</text>
</comment>
<dbReference type="EC" id="4.98.1.1" evidence="11"/>
<evidence type="ECO:0000256" key="2">
    <source>
        <dbReference type="ARBA" id="ARBA00006924"/>
    </source>
</evidence>
<dbReference type="PROSITE" id="PS00534">
    <property type="entry name" value="FERROCHELATASE"/>
    <property type="match status" value="1"/>
</dbReference>
<evidence type="ECO:0000256" key="9">
    <source>
        <dbReference type="ARBA" id="ARBA00023244"/>
    </source>
</evidence>
<dbReference type="Proteomes" id="UP000789706">
    <property type="component" value="Unassembled WGS sequence"/>
</dbReference>
<dbReference type="OrthoDB" id="1323at2759"/>
<dbReference type="Gene3D" id="3.40.50.1220">
    <property type="entry name" value="TPP-binding domain"/>
    <property type="match status" value="1"/>
</dbReference>
<dbReference type="SUPFAM" id="SSF53800">
    <property type="entry name" value="Chelatase"/>
    <property type="match status" value="1"/>
</dbReference>
<evidence type="ECO:0000259" key="13">
    <source>
        <dbReference type="PROSITE" id="PS50305"/>
    </source>
</evidence>
<sequence>MIKFRNTSIITQRIIRVPFQRFLSIPGNGDTKKSPTAIVLLNLGGPSKLDQVEDFLTRLFCDPDLIPIPFQKTLGPIIAKRRTPKIQDQYGKIGAPHKSYIAFRYASPLTEDTIIQMKKDGVKRAIAFTQYPQYSCSTTGSSLNELWRKSELFDSEQSIQWSIIDRWPTHSGLIETSLQTYPSEVRDKVILLFSAHSLPMVVVNRGDPYISEVSATVHAVMERLKFSNPYRLVWQSQVGPQPWQGPQTVDAILGFGKKGENNILLVPIAFTSDHIETLFELDLEYGHEAEKGLKRVESLNDDPVFIKAMSDIVKSHLDSGKVTSTQLLLRCPMLKKQYPGIFRSGGDLFDSELLRSPEAVKAFNSFMGFLKEKIMKANPTATHHFLKKLANMKKLTRVYTQNIDNLEEPAGLLVDWKLEKVTKYKGQVVQLHGSMERLRCMNCTNDYPFETHYCGLFKQGDAPRCPNCEEREESRIKQGRRPHTVGELKPTVLLYGEEHPNGYEIGQLASQDESIKSLIKKFSRAVHNRGGHIILVNKTDVMTKEWNGVIDYQIEGACDDWVRIVEEELEMMESTSRKMKRKVNPTEPRDVKKSRVAKPTTVRKTKIPSKDDRPSLKKGKTSPNQGSGLC</sequence>
<dbReference type="SUPFAM" id="SSF52467">
    <property type="entry name" value="DHS-like NAD/FAD-binding domain"/>
    <property type="match status" value="1"/>
</dbReference>
<gene>
    <name evidence="14" type="ORF">DEBURN_LOCUS2752</name>
</gene>
<feature type="binding site" evidence="10">
    <location>
        <position position="465"/>
    </location>
    <ligand>
        <name>Zn(2+)</name>
        <dbReference type="ChEBI" id="CHEBI:29105"/>
    </ligand>
</feature>
<comment type="catalytic activity">
    <reaction evidence="11">
        <text>heme b + 2 H(+) = protoporphyrin IX + Fe(2+)</text>
        <dbReference type="Rhea" id="RHEA:22584"/>
        <dbReference type="ChEBI" id="CHEBI:15378"/>
        <dbReference type="ChEBI" id="CHEBI:29033"/>
        <dbReference type="ChEBI" id="CHEBI:57306"/>
        <dbReference type="ChEBI" id="CHEBI:60344"/>
        <dbReference type="EC" id="4.98.1.1"/>
    </reaction>
</comment>
<comment type="subcellular location">
    <subcellularLocation>
        <location evidence="11">Mitochondrion inner membrane</location>
    </subcellularLocation>
</comment>